<dbReference type="Gene3D" id="6.20.220.10">
    <property type="entry name" value="ClpX chaperone, C4-type zinc finger domain"/>
    <property type="match status" value="2"/>
</dbReference>
<dbReference type="PROSITE" id="PS00676">
    <property type="entry name" value="SIGMA54_INTERACT_2"/>
    <property type="match status" value="1"/>
</dbReference>
<feature type="domain" description="ClpX-type ZB" evidence="6">
    <location>
        <begin position="1"/>
        <end position="52"/>
    </location>
</feature>
<dbReference type="NCBIfam" id="TIGR00382">
    <property type="entry name" value="clpX"/>
    <property type="match status" value="1"/>
</dbReference>
<dbReference type="GO" id="GO:0016887">
    <property type="term" value="F:ATP hydrolysis activity"/>
    <property type="evidence" value="ECO:0007669"/>
    <property type="project" value="InterPro"/>
</dbReference>
<dbReference type="GO" id="GO:0051082">
    <property type="term" value="F:unfolded protein binding"/>
    <property type="evidence" value="ECO:0007669"/>
    <property type="project" value="InterPro"/>
</dbReference>
<dbReference type="SUPFAM" id="SSF52540">
    <property type="entry name" value="P-loop containing nucleoside triphosphate hydrolases"/>
    <property type="match status" value="1"/>
</dbReference>
<organism evidence="7 8">
    <name type="scientific">Geodia barretti</name>
    <name type="common">Barrett's horny sponge</name>
    <dbReference type="NCBI Taxonomy" id="519541"/>
    <lineage>
        <taxon>Eukaryota</taxon>
        <taxon>Metazoa</taxon>
        <taxon>Porifera</taxon>
        <taxon>Demospongiae</taxon>
        <taxon>Heteroscleromorpha</taxon>
        <taxon>Tetractinellida</taxon>
        <taxon>Astrophorina</taxon>
        <taxon>Geodiidae</taxon>
        <taxon>Geodia</taxon>
    </lineage>
</organism>
<comment type="caution">
    <text evidence="7">The sequence shown here is derived from an EMBL/GenBank/DDBJ whole genome shotgun (WGS) entry which is preliminary data.</text>
</comment>
<dbReference type="GO" id="GO:0140662">
    <property type="term" value="F:ATP-dependent protein folding chaperone"/>
    <property type="evidence" value="ECO:0007669"/>
    <property type="project" value="InterPro"/>
</dbReference>
<evidence type="ECO:0000256" key="3">
    <source>
        <dbReference type="ARBA" id="ARBA00022833"/>
    </source>
</evidence>
<accession>A0AA35SH56</accession>
<dbReference type="InterPro" id="IPR003593">
    <property type="entry name" value="AAA+_ATPase"/>
</dbReference>
<keyword evidence="2" id="KW-0547">Nucleotide-binding</keyword>
<dbReference type="SMART" id="SM01086">
    <property type="entry name" value="ClpB_D2-small"/>
    <property type="match status" value="1"/>
</dbReference>
<dbReference type="InterPro" id="IPR003959">
    <property type="entry name" value="ATPase_AAA_core"/>
</dbReference>
<dbReference type="GO" id="GO:0008270">
    <property type="term" value="F:zinc ion binding"/>
    <property type="evidence" value="ECO:0007669"/>
    <property type="project" value="InterPro"/>
</dbReference>
<dbReference type="EMBL" id="CASHTH010002395">
    <property type="protein sequence ID" value="CAI8029314.1"/>
    <property type="molecule type" value="Genomic_DNA"/>
</dbReference>
<dbReference type="InterPro" id="IPR025943">
    <property type="entry name" value="Sigma_54_int_dom_ATP-bd_2"/>
</dbReference>
<dbReference type="Gene3D" id="3.40.50.300">
    <property type="entry name" value="P-loop containing nucleotide triphosphate hydrolases"/>
    <property type="match status" value="1"/>
</dbReference>
<dbReference type="HAMAP" id="MF_00175">
    <property type="entry name" value="ClpX"/>
    <property type="match status" value="1"/>
</dbReference>
<dbReference type="NCBIfam" id="NF003745">
    <property type="entry name" value="PRK05342.1"/>
    <property type="match status" value="1"/>
</dbReference>
<dbReference type="Gene3D" id="1.10.8.60">
    <property type="match status" value="1"/>
</dbReference>
<dbReference type="InterPro" id="IPR004487">
    <property type="entry name" value="Clp_protease_ATP-bd_su_ClpX"/>
</dbReference>
<dbReference type="Pfam" id="PF10431">
    <property type="entry name" value="ClpB_D2-small"/>
    <property type="match status" value="1"/>
</dbReference>
<dbReference type="InterPro" id="IPR027417">
    <property type="entry name" value="P-loop_NTPase"/>
</dbReference>
<dbReference type="GO" id="GO:0051603">
    <property type="term" value="P:proteolysis involved in protein catabolic process"/>
    <property type="evidence" value="ECO:0007669"/>
    <property type="project" value="TreeGrafter"/>
</dbReference>
<keyword evidence="7" id="KW-0378">Hydrolase</keyword>
<dbReference type="SUPFAM" id="SSF57716">
    <property type="entry name" value="Glucocorticoid receptor-like (DNA-binding domain)"/>
    <property type="match status" value="2"/>
</dbReference>
<dbReference type="GO" id="GO:0008233">
    <property type="term" value="F:peptidase activity"/>
    <property type="evidence" value="ECO:0007669"/>
    <property type="project" value="UniProtKB-KW"/>
</dbReference>
<dbReference type="GO" id="GO:0009376">
    <property type="term" value="C:HslUV protease complex"/>
    <property type="evidence" value="ECO:0007669"/>
    <property type="project" value="TreeGrafter"/>
</dbReference>
<keyword evidence="3" id="KW-0862">Zinc</keyword>
<dbReference type="CDD" id="cd19497">
    <property type="entry name" value="RecA-like_ClpX"/>
    <property type="match status" value="1"/>
</dbReference>
<keyword evidence="8" id="KW-1185">Reference proteome</keyword>
<dbReference type="AlphaFoldDB" id="A0AA35SH56"/>
<dbReference type="InterPro" id="IPR059188">
    <property type="entry name" value="Znf_CLPX-like"/>
</dbReference>
<evidence type="ECO:0000256" key="5">
    <source>
        <dbReference type="ARBA" id="ARBA00023186"/>
    </source>
</evidence>
<dbReference type="FunFam" id="3.40.50.300:FF:000005">
    <property type="entry name" value="ATP-dependent Clp protease ATP-binding subunit ClpX"/>
    <property type="match status" value="1"/>
</dbReference>
<dbReference type="SMART" id="SM00994">
    <property type="entry name" value="zf-C4_ClpX"/>
    <property type="match status" value="2"/>
</dbReference>
<dbReference type="InterPro" id="IPR019489">
    <property type="entry name" value="Clp_ATPase_C"/>
</dbReference>
<keyword evidence="1" id="KW-0479">Metal-binding</keyword>
<gene>
    <name evidence="7" type="ORF">GBAR_LOCUS16658</name>
</gene>
<evidence type="ECO:0000256" key="1">
    <source>
        <dbReference type="ARBA" id="ARBA00022723"/>
    </source>
</evidence>
<evidence type="ECO:0000313" key="8">
    <source>
        <dbReference type="Proteomes" id="UP001174909"/>
    </source>
</evidence>
<reference evidence="7" key="1">
    <citation type="submission" date="2023-03" db="EMBL/GenBank/DDBJ databases">
        <authorList>
            <person name="Steffen K."/>
            <person name="Cardenas P."/>
        </authorList>
    </citation>
    <scope>NUCLEOTIDE SEQUENCE</scope>
</reference>
<dbReference type="InterPro" id="IPR050052">
    <property type="entry name" value="ATP-dep_Clp_protease_ClpX"/>
</dbReference>
<keyword evidence="7" id="KW-0645">Protease</keyword>
<dbReference type="GO" id="GO:0051301">
    <property type="term" value="P:cell division"/>
    <property type="evidence" value="ECO:0007669"/>
    <property type="project" value="TreeGrafter"/>
</dbReference>
<keyword evidence="4 7" id="KW-0067">ATP-binding</keyword>
<dbReference type="InterPro" id="IPR038366">
    <property type="entry name" value="Znf_CppX_C4_sf"/>
</dbReference>
<evidence type="ECO:0000256" key="4">
    <source>
        <dbReference type="ARBA" id="ARBA00022840"/>
    </source>
</evidence>
<dbReference type="PANTHER" id="PTHR48102:SF7">
    <property type="entry name" value="ATP-DEPENDENT CLP PROTEASE ATP-BINDING SUBUNIT CLPX-LIKE, MITOCHONDRIAL"/>
    <property type="match status" value="1"/>
</dbReference>
<dbReference type="Pfam" id="PF07724">
    <property type="entry name" value="AAA_2"/>
    <property type="match status" value="1"/>
</dbReference>
<dbReference type="InterPro" id="IPR046425">
    <property type="entry name" value="ClpX_bact"/>
</dbReference>
<keyword evidence="5" id="KW-0143">Chaperone</keyword>
<proteinExistence type="inferred from homology"/>
<dbReference type="Pfam" id="PF06689">
    <property type="entry name" value="zf-C4_ClpX"/>
    <property type="match status" value="2"/>
</dbReference>
<dbReference type="FunFam" id="1.10.8.60:FF:000002">
    <property type="entry name" value="ATP-dependent Clp protease ATP-binding subunit ClpX"/>
    <property type="match status" value="1"/>
</dbReference>
<evidence type="ECO:0000313" key="7">
    <source>
        <dbReference type="EMBL" id="CAI8029314.1"/>
    </source>
</evidence>
<dbReference type="Proteomes" id="UP001174909">
    <property type="component" value="Unassembled WGS sequence"/>
</dbReference>
<dbReference type="GO" id="GO:0005524">
    <property type="term" value="F:ATP binding"/>
    <property type="evidence" value="ECO:0007669"/>
    <property type="project" value="UniProtKB-KW"/>
</dbReference>
<dbReference type="PROSITE" id="PS51902">
    <property type="entry name" value="CLPX_ZB"/>
    <property type="match status" value="1"/>
</dbReference>
<dbReference type="GO" id="GO:0046983">
    <property type="term" value="F:protein dimerization activity"/>
    <property type="evidence" value="ECO:0007669"/>
    <property type="project" value="InterPro"/>
</dbReference>
<sequence length="455" mass="50377">MSESIHRDLFCSFCQQDSTQVRRLLQGREANICVECIVRLSASIVESAACSFCRRDNNQVERLFNGLDANICEKCLAECIVVCNDILTREPDGSLDFSMEDFKKIKAKLDEYVVGQEDAKKTLSVAVYTHYKRLHHGNTTDEIELDKSNILLVGPTGTGKTLLAQTLAKVLDVPFAITDATTLTEAGYVGEDVENIILKLVQAADGDVARAETGIIYIDEIDKITRKSENPSITRDVSGEGVQQALLKILEGTTANVPPRGGRKHPHQEMIEVNTKKVLFICGGTFIGLENAIKDRLGKQSIGFGSPIQSKNKTKIHEILAQVTPKDIIKYGFIPELIGRLPVVTTLHELDAPALVSILTEPKNALVKQYQYLLAYEGVQFHVTDEALTAIADEVIERETGARGLRAVLERIMLDTLYRLPSLDDVEACHVTEDTVRKNEPPQLVYRKSEALKTA</sequence>
<dbReference type="InterPro" id="IPR010603">
    <property type="entry name" value="Znf_CppX_C4"/>
</dbReference>
<dbReference type="PANTHER" id="PTHR48102">
    <property type="entry name" value="ATP-DEPENDENT CLP PROTEASE ATP-BINDING SUBUNIT CLPX-LIKE, MITOCHONDRIAL-RELATED"/>
    <property type="match status" value="1"/>
</dbReference>
<evidence type="ECO:0000256" key="2">
    <source>
        <dbReference type="ARBA" id="ARBA00022741"/>
    </source>
</evidence>
<name>A0AA35SH56_GEOBA</name>
<evidence type="ECO:0000259" key="6">
    <source>
        <dbReference type="PROSITE" id="PS51902"/>
    </source>
</evidence>
<protein>
    <submittedName>
        <fullName evidence="7">ATP-dependent Clp protease ATP-binding subunit ClpX</fullName>
    </submittedName>
</protein>
<dbReference type="SMART" id="SM00382">
    <property type="entry name" value="AAA"/>
    <property type="match status" value="1"/>
</dbReference>